<evidence type="ECO:0000256" key="5">
    <source>
        <dbReference type="ARBA" id="ARBA00022989"/>
    </source>
</evidence>
<dbReference type="PROSITE" id="PS00211">
    <property type="entry name" value="ABC_TRANSPORTER_1"/>
    <property type="match status" value="1"/>
</dbReference>
<feature type="domain" description="ABC transmembrane type-1" evidence="9">
    <location>
        <begin position="39"/>
        <end position="308"/>
    </location>
</feature>
<keyword evidence="6 7" id="KW-0472">Membrane</keyword>
<feature type="domain" description="ABC transporter" evidence="8">
    <location>
        <begin position="341"/>
        <end position="576"/>
    </location>
</feature>
<dbReference type="Pfam" id="PF00005">
    <property type="entry name" value="ABC_tran"/>
    <property type="match status" value="1"/>
</dbReference>
<dbReference type="InterPro" id="IPR036640">
    <property type="entry name" value="ABC1_TM_sf"/>
</dbReference>
<feature type="transmembrane region" description="Helical" evidence="7">
    <location>
        <begin position="133"/>
        <end position="154"/>
    </location>
</feature>
<accession>A0ABU0RD11</accession>
<keyword evidence="11" id="KW-1185">Reference proteome</keyword>
<dbReference type="PANTHER" id="PTHR43394:SF1">
    <property type="entry name" value="ATP-BINDING CASSETTE SUB-FAMILY B MEMBER 10, MITOCHONDRIAL"/>
    <property type="match status" value="1"/>
</dbReference>
<dbReference type="PROSITE" id="PS50929">
    <property type="entry name" value="ABC_TM1F"/>
    <property type="match status" value="1"/>
</dbReference>
<proteinExistence type="predicted"/>
<dbReference type="InterPro" id="IPR017871">
    <property type="entry name" value="ABC_transporter-like_CS"/>
</dbReference>
<dbReference type="SUPFAM" id="SSF52540">
    <property type="entry name" value="P-loop containing nucleoside triphosphate hydrolases"/>
    <property type="match status" value="1"/>
</dbReference>
<keyword evidence="4 10" id="KW-0067">ATP-binding</keyword>
<feature type="transmembrane region" description="Helical" evidence="7">
    <location>
        <begin position="21"/>
        <end position="40"/>
    </location>
</feature>
<name>A0ABU0RD11_9MICO</name>
<evidence type="ECO:0000256" key="3">
    <source>
        <dbReference type="ARBA" id="ARBA00022741"/>
    </source>
</evidence>
<dbReference type="PANTHER" id="PTHR43394">
    <property type="entry name" value="ATP-DEPENDENT PERMEASE MDL1, MITOCHONDRIAL"/>
    <property type="match status" value="1"/>
</dbReference>
<sequence>MHIRASHPIRSVGSLLRPYRGRVLSAALFHVVQDSPLWLVPVFTAQIIDTVVAGADFGRLWLLVALTVLVLSVHYPNHIWYVRMYSTAYRSVAADLRNALTAHLQGLSIGFHTRKSASVIQTKIVRDVENVELLLQQVFPVVLISLSILVGSITVTAMQAPAFLLVFALTVPIAAGLVAGMRRRAARRNEAFRREMEDLSARVGEMATLIPITRAHGLEHTASTRVAETAESVKRAGLALDRLNSRFETTSWVSFNVLSTLCIGSAGWAAMSGLAPITAGQVVLLGTYFATLTSATTQLVGLTPIISRGVESINSIAEVLEDADLERNAGKTVVDRVVGQITFDQVGYSFADAPRPAIDHIDLDIQPGETVAFVGASGSGKSTTINLVLGFIRPTVGRVLLDGRDMERLDLRTYRRFVSVVPQESVLFEGSIRENITYGLSDVPEERVRRALVDANAAEIVDALPDGLDTMVGQRGARLSGGQRQRLAIARALIRDPRILLLDEATSALDSASEAKVKSALDTLMRGRTSLVVAHRLSTIRGADRIVVMDHGRIVEVGDHDALLATGGAYARLHAAQLQ</sequence>
<dbReference type="InterPro" id="IPR011527">
    <property type="entry name" value="ABC1_TM_dom"/>
</dbReference>
<dbReference type="InterPro" id="IPR027417">
    <property type="entry name" value="P-loop_NTPase"/>
</dbReference>
<dbReference type="Proteomes" id="UP001239083">
    <property type="component" value="Unassembled WGS sequence"/>
</dbReference>
<comment type="caution">
    <text evidence="10">The sequence shown here is derived from an EMBL/GenBank/DDBJ whole genome shotgun (WGS) entry which is preliminary data.</text>
</comment>
<keyword evidence="5 7" id="KW-1133">Transmembrane helix</keyword>
<dbReference type="Pfam" id="PF00664">
    <property type="entry name" value="ABC_membrane"/>
    <property type="match status" value="1"/>
</dbReference>
<dbReference type="EMBL" id="JAUSYY010000001">
    <property type="protein sequence ID" value="MDQ0895955.1"/>
    <property type="molecule type" value="Genomic_DNA"/>
</dbReference>
<evidence type="ECO:0000259" key="8">
    <source>
        <dbReference type="PROSITE" id="PS50893"/>
    </source>
</evidence>
<dbReference type="GO" id="GO:0005524">
    <property type="term" value="F:ATP binding"/>
    <property type="evidence" value="ECO:0007669"/>
    <property type="project" value="UniProtKB-KW"/>
</dbReference>
<evidence type="ECO:0000259" key="9">
    <source>
        <dbReference type="PROSITE" id="PS50929"/>
    </source>
</evidence>
<keyword evidence="2 7" id="KW-0812">Transmembrane</keyword>
<evidence type="ECO:0000256" key="6">
    <source>
        <dbReference type="ARBA" id="ARBA00023136"/>
    </source>
</evidence>
<dbReference type="PROSITE" id="PS50893">
    <property type="entry name" value="ABC_TRANSPORTER_2"/>
    <property type="match status" value="1"/>
</dbReference>
<evidence type="ECO:0000313" key="11">
    <source>
        <dbReference type="Proteomes" id="UP001239083"/>
    </source>
</evidence>
<dbReference type="InterPro" id="IPR003593">
    <property type="entry name" value="AAA+_ATPase"/>
</dbReference>
<protein>
    <submittedName>
        <fullName evidence="10">ATP-binding cassette subfamily B protein</fullName>
    </submittedName>
</protein>
<dbReference type="SUPFAM" id="SSF90123">
    <property type="entry name" value="ABC transporter transmembrane region"/>
    <property type="match status" value="1"/>
</dbReference>
<organism evidence="10 11">
    <name type="scientific">Agromyces ramosus</name>
    <dbReference type="NCBI Taxonomy" id="33879"/>
    <lineage>
        <taxon>Bacteria</taxon>
        <taxon>Bacillati</taxon>
        <taxon>Actinomycetota</taxon>
        <taxon>Actinomycetes</taxon>
        <taxon>Micrococcales</taxon>
        <taxon>Microbacteriaceae</taxon>
        <taxon>Agromyces</taxon>
    </lineage>
</organism>
<evidence type="ECO:0000313" key="10">
    <source>
        <dbReference type="EMBL" id="MDQ0895955.1"/>
    </source>
</evidence>
<dbReference type="InterPro" id="IPR039421">
    <property type="entry name" value="Type_1_exporter"/>
</dbReference>
<dbReference type="InterPro" id="IPR003439">
    <property type="entry name" value="ABC_transporter-like_ATP-bd"/>
</dbReference>
<dbReference type="Gene3D" id="3.40.50.300">
    <property type="entry name" value="P-loop containing nucleotide triphosphate hydrolases"/>
    <property type="match status" value="1"/>
</dbReference>
<dbReference type="Gene3D" id="1.20.1560.10">
    <property type="entry name" value="ABC transporter type 1, transmembrane domain"/>
    <property type="match status" value="1"/>
</dbReference>
<dbReference type="SMART" id="SM00382">
    <property type="entry name" value="AAA"/>
    <property type="match status" value="1"/>
</dbReference>
<evidence type="ECO:0000256" key="7">
    <source>
        <dbReference type="SAM" id="Phobius"/>
    </source>
</evidence>
<evidence type="ECO:0000256" key="1">
    <source>
        <dbReference type="ARBA" id="ARBA00004651"/>
    </source>
</evidence>
<comment type="subcellular location">
    <subcellularLocation>
        <location evidence="1">Cell membrane</location>
        <topology evidence="1">Multi-pass membrane protein</topology>
    </subcellularLocation>
</comment>
<gene>
    <name evidence="10" type="ORF">QFZ26_003510</name>
</gene>
<keyword evidence="3" id="KW-0547">Nucleotide-binding</keyword>
<feature type="transmembrane region" description="Helical" evidence="7">
    <location>
        <begin position="160"/>
        <end position="179"/>
    </location>
</feature>
<feature type="transmembrane region" description="Helical" evidence="7">
    <location>
        <begin position="60"/>
        <end position="81"/>
    </location>
</feature>
<evidence type="ECO:0000256" key="4">
    <source>
        <dbReference type="ARBA" id="ARBA00022840"/>
    </source>
</evidence>
<evidence type="ECO:0000256" key="2">
    <source>
        <dbReference type="ARBA" id="ARBA00022692"/>
    </source>
</evidence>
<reference evidence="10 11" key="1">
    <citation type="submission" date="2023-07" db="EMBL/GenBank/DDBJ databases">
        <title>Comparative genomics of wheat-associated soil bacteria to identify genetic determinants of phenazine resistance.</title>
        <authorList>
            <person name="Mouncey N."/>
        </authorList>
    </citation>
    <scope>NUCLEOTIDE SEQUENCE [LARGE SCALE GENOMIC DNA]</scope>
    <source>
        <strain evidence="10 11">V3I3</strain>
    </source>
</reference>